<organism evidence="1 2">
    <name type="scientific">Oikopleura dioica</name>
    <name type="common">Tunicate</name>
    <dbReference type="NCBI Taxonomy" id="34765"/>
    <lineage>
        <taxon>Eukaryota</taxon>
        <taxon>Metazoa</taxon>
        <taxon>Chordata</taxon>
        <taxon>Tunicata</taxon>
        <taxon>Appendicularia</taxon>
        <taxon>Copelata</taxon>
        <taxon>Oikopleuridae</taxon>
        <taxon>Oikopleura</taxon>
    </lineage>
</organism>
<evidence type="ECO:0000313" key="2">
    <source>
        <dbReference type="Proteomes" id="UP001158576"/>
    </source>
</evidence>
<evidence type="ECO:0000313" key="1">
    <source>
        <dbReference type="EMBL" id="CAG5106972.1"/>
    </source>
</evidence>
<dbReference type="EMBL" id="OU015566">
    <property type="protein sequence ID" value="CAG5106972.1"/>
    <property type="molecule type" value="Genomic_DNA"/>
</dbReference>
<dbReference type="Proteomes" id="UP001158576">
    <property type="component" value="Chromosome 1"/>
</dbReference>
<reference evidence="1 2" key="1">
    <citation type="submission" date="2021-04" db="EMBL/GenBank/DDBJ databases">
        <authorList>
            <person name="Bliznina A."/>
        </authorList>
    </citation>
    <scope>NUCLEOTIDE SEQUENCE [LARGE SCALE GENOMIC DNA]</scope>
</reference>
<gene>
    <name evidence="1" type="ORF">OKIOD_LOCUS11852</name>
</gene>
<keyword evidence="2" id="KW-1185">Reference proteome</keyword>
<protein>
    <submittedName>
        <fullName evidence="1">Oidioi.mRNA.OKI2018_I69.chr1.g3087.t1.cds</fullName>
    </submittedName>
</protein>
<sequence>MYLTVNLEEGLDECGTCPGIGKGCLWTEDGYRCVCIEPFEEQEDGRCRCPAGYNFVGDRQYASDRCVHVCDDPNEEFCGEGEICVPLENGAECVLSEKSIFEF</sequence>
<name>A0ABN7SXB5_OIKDI</name>
<accession>A0ABN7SXB5</accession>
<proteinExistence type="predicted"/>